<dbReference type="InterPro" id="IPR037175">
    <property type="entry name" value="KFase_sf"/>
</dbReference>
<organism evidence="1 2">
    <name type="scientific">Clostridium cellulovorans (strain ATCC 35296 / DSM 3052 / OCM 3 / 743B)</name>
    <dbReference type="NCBI Taxonomy" id="573061"/>
    <lineage>
        <taxon>Bacteria</taxon>
        <taxon>Bacillati</taxon>
        <taxon>Bacillota</taxon>
        <taxon>Clostridia</taxon>
        <taxon>Eubacteriales</taxon>
        <taxon>Clostridiaceae</taxon>
        <taxon>Clostridium</taxon>
    </lineage>
</organism>
<dbReference type="STRING" id="573061.Clocel_1233"/>
<name>D9SUT3_CLOC7</name>
<protein>
    <submittedName>
        <fullName evidence="1">Cyclase family protein</fullName>
    </submittedName>
</protein>
<gene>
    <name evidence="1" type="ordered locus">Clocel_1233</name>
</gene>
<dbReference type="GO" id="GO:0004061">
    <property type="term" value="F:arylformamidase activity"/>
    <property type="evidence" value="ECO:0007669"/>
    <property type="project" value="InterPro"/>
</dbReference>
<dbReference type="EMBL" id="CP002160">
    <property type="protein sequence ID" value="ADL50988.1"/>
    <property type="molecule type" value="Genomic_DNA"/>
</dbReference>
<reference evidence="1 2" key="1">
    <citation type="submission" date="2010-08" db="EMBL/GenBank/DDBJ databases">
        <title>Complete sequence of Clostridium cellulovorans 743B.</title>
        <authorList>
            <consortium name="US DOE Joint Genome Institute"/>
            <person name="Lucas S."/>
            <person name="Copeland A."/>
            <person name="Lapidus A."/>
            <person name="Cheng J.-F."/>
            <person name="Bruce D."/>
            <person name="Goodwin L."/>
            <person name="Pitluck S."/>
            <person name="Chertkov O."/>
            <person name="Detter J.C."/>
            <person name="Han C."/>
            <person name="Tapia R."/>
            <person name="Land M."/>
            <person name="Hauser L."/>
            <person name="Chang Y.-J."/>
            <person name="Jeffries C."/>
            <person name="Kyrpides N."/>
            <person name="Ivanova N."/>
            <person name="Mikhailova N."/>
            <person name="Hemme C.L."/>
            <person name="Woyke T."/>
        </authorList>
    </citation>
    <scope>NUCLEOTIDE SEQUENCE [LARGE SCALE GENOMIC DNA]</scope>
    <source>
        <strain evidence="2">ATCC 35296 / DSM 3052 / OCM 3 / 743B</strain>
    </source>
</reference>
<dbReference type="RefSeq" id="WP_010076154.1">
    <property type="nucleotide sequence ID" value="NC_014393.1"/>
</dbReference>
<dbReference type="HOGENOM" id="CLU_030671_3_2_9"/>
<dbReference type="Proteomes" id="UP000002730">
    <property type="component" value="Chromosome"/>
</dbReference>
<dbReference type="PANTHER" id="PTHR31118">
    <property type="entry name" value="CYCLASE-LIKE PROTEIN 2"/>
    <property type="match status" value="1"/>
</dbReference>
<dbReference type="PANTHER" id="PTHR31118:SF12">
    <property type="entry name" value="CYCLASE-LIKE PROTEIN 2"/>
    <property type="match status" value="1"/>
</dbReference>
<dbReference type="SUPFAM" id="SSF102198">
    <property type="entry name" value="Putative cyclase"/>
    <property type="match status" value="1"/>
</dbReference>
<proteinExistence type="predicted"/>
<accession>D9SUT3</accession>
<dbReference type="OrthoDB" id="9796085at2"/>
<dbReference type="InterPro" id="IPR007325">
    <property type="entry name" value="KFase/CYL"/>
</dbReference>
<dbReference type="GO" id="GO:0019441">
    <property type="term" value="P:L-tryptophan catabolic process to kynurenine"/>
    <property type="evidence" value="ECO:0007669"/>
    <property type="project" value="InterPro"/>
</dbReference>
<evidence type="ECO:0000313" key="1">
    <source>
        <dbReference type="EMBL" id="ADL50988.1"/>
    </source>
</evidence>
<dbReference type="AlphaFoldDB" id="D9SUT3"/>
<sequence>MKKIIDLSCEIMDRMPVYPGDEEVRVFEDRTLDKDQYYNTRVEVGMHIGTHIDAPRHLIYNGKYINEYNLEAFIGNGCLLDVRGEEIITMKDEYNDVIKEADIVLLYTGFGDKYGSDIYYKDSPVIDIKMAEFLVQKKIKMVGMDMPSPDKYPFQIHKLLFENDVFVLENLTNLHELINVEKFEVIALPLSIKAEAAIVRAIARI</sequence>
<dbReference type="Gene3D" id="3.50.30.50">
    <property type="entry name" value="Putative cyclase"/>
    <property type="match status" value="1"/>
</dbReference>
<evidence type="ECO:0000313" key="2">
    <source>
        <dbReference type="Proteomes" id="UP000002730"/>
    </source>
</evidence>
<keyword evidence="2" id="KW-1185">Reference proteome</keyword>
<dbReference type="KEGG" id="ccb:Clocel_1233"/>
<dbReference type="Pfam" id="PF04199">
    <property type="entry name" value="Cyclase"/>
    <property type="match status" value="1"/>
</dbReference>
<dbReference type="eggNOG" id="COG1878">
    <property type="taxonomic scope" value="Bacteria"/>
</dbReference>